<name>A0A834P7N3_VESPE</name>
<keyword evidence="2" id="KW-1185">Reference proteome</keyword>
<gene>
    <name evidence="1" type="ORF">H0235_004647</name>
</gene>
<evidence type="ECO:0000313" key="1">
    <source>
        <dbReference type="EMBL" id="KAF7431723.1"/>
    </source>
</evidence>
<sequence>MYSKGSGPKGPEETAIGRRPVWCFEAGRYLDIRVEAMTASNLCISERKLIREGLTELLRQRRQSDFRDKTYHESSLRQLVTVRQDLSTLTHRNSHTPQLLVVEVIRR</sequence>
<dbReference type="EMBL" id="JACSDY010000003">
    <property type="protein sequence ID" value="KAF7431723.1"/>
    <property type="molecule type" value="Genomic_DNA"/>
</dbReference>
<dbReference type="Proteomes" id="UP000600918">
    <property type="component" value="Unassembled WGS sequence"/>
</dbReference>
<reference evidence="1" key="1">
    <citation type="journal article" date="2020" name="G3 (Bethesda)">
        <title>High-Quality Assemblies for Three Invasive Social Wasps from the &lt;i&gt;Vespula&lt;/i&gt; Genus.</title>
        <authorList>
            <person name="Harrop T.W.R."/>
            <person name="Guhlin J."/>
            <person name="McLaughlin G.M."/>
            <person name="Permina E."/>
            <person name="Stockwell P."/>
            <person name="Gilligan J."/>
            <person name="Le Lec M.F."/>
            <person name="Gruber M.A.M."/>
            <person name="Quinn O."/>
            <person name="Lovegrove M."/>
            <person name="Duncan E.J."/>
            <person name="Remnant E.J."/>
            <person name="Van Eeckhoven J."/>
            <person name="Graham B."/>
            <person name="Knapp R.A."/>
            <person name="Langford K.W."/>
            <person name="Kronenberg Z."/>
            <person name="Press M.O."/>
            <person name="Eacker S.M."/>
            <person name="Wilson-Rankin E.E."/>
            <person name="Purcell J."/>
            <person name="Lester P.J."/>
            <person name="Dearden P.K."/>
        </authorList>
    </citation>
    <scope>NUCLEOTIDE SEQUENCE</scope>
    <source>
        <strain evidence="1">Volc-1</strain>
    </source>
</reference>
<proteinExistence type="predicted"/>
<accession>A0A834P7N3</accession>
<comment type="caution">
    <text evidence="1">The sequence shown here is derived from an EMBL/GenBank/DDBJ whole genome shotgun (WGS) entry which is preliminary data.</text>
</comment>
<protein>
    <submittedName>
        <fullName evidence="1">Uncharacterized protein</fullName>
    </submittedName>
</protein>
<organism evidence="1 2">
    <name type="scientific">Vespula pensylvanica</name>
    <name type="common">Western yellow jacket</name>
    <name type="synonym">Wasp</name>
    <dbReference type="NCBI Taxonomy" id="30213"/>
    <lineage>
        <taxon>Eukaryota</taxon>
        <taxon>Metazoa</taxon>
        <taxon>Ecdysozoa</taxon>
        <taxon>Arthropoda</taxon>
        <taxon>Hexapoda</taxon>
        <taxon>Insecta</taxon>
        <taxon>Pterygota</taxon>
        <taxon>Neoptera</taxon>
        <taxon>Endopterygota</taxon>
        <taxon>Hymenoptera</taxon>
        <taxon>Apocrita</taxon>
        <taxon>Aculeata</taxon>
        <taxon>Vespoidea</taxon>
        <taxon>Vespidae</taxon>
        <taxon>Vespinae</taxon>
        <taxon>Vespula</taxon>
    </lineage>
</organism>
<evidence type="ECO:0000313" key="2">
    <source>
        <dbReference type="Proteomes" id="UP000600918"/>
    </source>
</evidence>
<dbReference type="AlphaFoldDB" id="A0A834P7N3"/>